<feature type="compositionally biased region" description="Polar residues" evidence="1">
    <location>
        <begin position="257"/>
        <end position="267"/>
    </location>
</feature>
<feature type="compositionally biased region" description="Basic and acidic residues" evidence="1">
    <location>
        <begin position="407"/>
        <end position="417"/>
    </location>
</feature>
<evidence type="ECO:0000256" key="1">
    <source>
        <dbReference type="SAM" id="MobiDB-lite"/>
    </source>
</evidence>
<name>A0AAD4NJI8_9BILA</name>
<accession>A0AAD4NJI8</accession>
<comment type="caution">
    <text evidence="2">The sequence shown here is derived from an EMBL/GenBank/DDBJ whole genome shotgun (WGS) entry which is preliminary data.</text>
</comment>
<evidence type="ECO:0000313" key="2">
    <source>
        <dbReference type="EMBL" id="KAI1728020.1"/>
    </source>
</evidence>
<protein>
    <submittedName>
        <fullName evidence="2">Uncharacterized protein</fullName>
    </submittedName>
</protein>
<evidence type="ECO:0000313" key="3">
    <source>
        <dbReference type="Proteomes" id="UP001201812"/>
    </source>
</evidence>
<dbReference type="EMBL" id="JAKKPZ010000001">
    <property type="protein sequence ID" value="KAI1728020.1"/>
    <property type="molecule type" value="Genomic_DNA"/>
</dbReference>
<feature type="region of interest" description="Disordered" evidence="1">
    <location>
        <begin position="243"/>
        <end position="297"/>
    </location>
</feature>
<feature type="region of interest" description="Disordered" evidence="1">
    <location>
        <begin position="406"/>
        <end position="426"/>
    </location>
</feature>
<keyword evidence="3" id="KW-1185">Reference proteome</keyword>
<organism evidence="2 3">
    <name type="scientific">Ditylenchus destructor</name>
    <dbReference type="NCBI Taxonomy" id="166010"/>
    <lineage>
        <taxon>Eukaryota</taxon>
        <taxon>Metazoa</taxon>
        <taxon>Ecdysozoa</taxon>
        <taxon>Nematoda</taxon>
        <taxon>Chromadorea</taxon>
        <taxon>Rhabditida</taxon>
        <taxon>Tylenchina</taxon>
        <taxon>Tylenchomorpha</taxon>
        <taxon>Sphaerularioidea</taxon>
        <taxon>Anguinidae</taxon>
        <taxon>Anguininae</taxon>
        <taxon>Ditylenchus</taxon>
    </lineage>
</organism>
<proteinExistence type="predicted"/>
<dbReference type="Proteomes" id="UP001201812">
    <property type="component" value="Unassembled WGS sequence"/>
</dbReference>
<sequence length="462" mass="53560">MNHYGSAVPSSGFRSDTHVKIWKDVMQRYNFNLDQMEAKYKNRATSGMVYRIEKDRMEFDPEYCGAEDEETHLRTLRREVDSLKEPEGRAVISTPCLDPDEKDPKQRARLAKMNKMFITFRRDRQAVPYIPSAFREPLTFSEWRKTIRRSEPIKHLEGPPNVQQSLQEKENIPILKHSTPTATEIRAEKLIDLQIEPSEFAKKGQMSDLSASFQPAYITRKFCQNLDAIENLNRSTKSWREITPRSNYGLPDRLKPHNQTYAHSTSRSRNEKRPENLQQKSDNPSKHKLSRSKSVTRVEVSNVLHNVELSSHTDEVIPRRSPRTSKPISLSKVQYALWNCERTMESHKCKHSPESSKTWNSSMKTACHRSKSMAPPRMKAVHSKIISHNTTLTHRFSQKVEMSSDINEQHTIEDRSRQAKISPLTTERENSLIGDAIPCFDTRALDLSGTKKWFVHSDEEDE</sequence>
<dbReference type="AlphaFoldDB" id="A0AAD4NJI8"/>
<gene>
    <name evidence="2" type="ORF">DdX_00170</name>
</gene>
<reference evidence="2" key="1">
    <citation type="submission" date="2022-01" db="EMBL/GenBank/DDBJ databases">
        <title>Genome Sequence Resource for Two Populations of Ditylenchus destructor, the Migratory Endoparasitic Phytonematode.</title>
        <authorList>
            <person name="Zhang H."/>
            <person name="Lin R."/>
            <person name="Xie B."/>
        </authorList>
    </citation>
    <scope>NUCLEOTIDE SEQUENCE</scope>
    <source>
        <strain evidence="2">BazhouSP</strain>
    </source>
</reference>